<feature type="compositionally biased region" description="Polar residues" evidence="1">
    <location>
        <begin position="39"/>
        <end position="48"/>
    </location>
</feature>
<accession>A0A2N1JEL7</accession>
<dbReference type="AlphaFoldDB" id="A0A2N1JEL7"/>
<dbReference type="EMBL" id="KZ454988">
    <property type="protein sequence ID" value="PKI84998.1"/>
    <property type="molecule type" value="Genomic_DNA"/>
</dbReference>
<gene>
    <name evidence="2" type="ORF">MVES_001016</name>
</gene>
<feature type="compositionally biased region" description="Polar residues" evidence="1">
    <location>
        <begin position="86"/>
        <end position="101"/>
    </location>
</feature>
<evidence type="ECO:0000313" key="3">
    <source>
        <dbReference type="Proteomes" id="UP000232875"/>
    </source>
</evidence>
<reference evidence="2 3" key="1">
    <citation type="submission" date="2017-10" db="EMBL/GenBank/DDBJ databases">
        <title>A novel species of cold-tolerant Malassezia isolated from bats.</title>
        <authorList>
            <person name="Lorch J.M."/>
            <person name="Palmer J.M."/>
            <person name="Vanderwolf K.J."/>
            <person name="Schmidt K.Z."/>
            <person name="Verant M.L."/>
            <person name="Weller T.J."/>
            <person name="Blehert D.S."/>
        </authorList>
    </citation>
    <scope>NUCLEOTIDE SEQUENCE [LARGE SCALE GENOMIC DNA]</scope>
    <source>
        <strain evidence="2 3">NWHC:44797-103</strain>
    </source>
</reference>
<feature type="region of interest" description="Disordered" evidence="1">
    <location>
        <begin position="27"/>
        <end position="182"/>
    </location>
</feature>
<feature type="compositionally biased region" description="Polar residues" evidence="1">
    <location>
        <begin position="155"/>
        <end position="169"/>
    </location>
</feature>
<dbReference type="Proteomes" id="UP000232875">
    <property type="component" value="Unassembled WGS sequence"/>
</dbReference>
<feature type="compositionally biased region" description="Polar residues" evidence="1">
    <location>
        <begin position="54"/>
        <end position="76"/>
    </location>
</feature>
<proteinExistence type="predicted"/>
<feature type="compositionally biased region" description="Basic and acidic residues" evidence="1">
    <location>
        <begin position="106"/>
        <end position="116"/>
    </location>
</feature>
<organism evidence="2 3">
    <name type="scientific">Malassezia vespertilionis</name>
    <dbReference type="NCBI Taxonomy" id="2020962"/>
    <lineage>
        <taxon>Eukaryota</taxon>
        <taxon>Fungi</taxon>
        <taxon>Dikarya</taxon>
        <taxon>Basidiomycota</taxon>
        <taxon>Ustilaginomycotina</taxon>
        <taxon>Malasseziomycetes</taxon>
        <taxon>Malasseziales</taxon>
        <taxon>Malasseziaceae</taxon>
        <taxon>Malassezia</taxon>
    </lineage>
</organism>
<protein>
    <submittedName>
        <fullName evidence="2">Uncharacterized protein</fullName>
    </submittedName>
</protein>
<evidence type="ECO:0000313" key="2">
    <source>
        <dbReference type="EMBL" id="PKI84998.1"/>
    </source>
</evidence>
<sequence>MVAAPTPIPERRPPTVDALDVSLATASSARSPLGPLLSGSFQAPSEISSPRYMTPTSASLASQWAHSRHNSISGASESLRAPDSRTAPNLSSSPKPGSSWTPFLRYDSKQLRDPTKIAKSNTDTPFSSLYRQFSGRSPRRESLSGTAETGMAYSYGSTISSNSPITPQRESMPDPEPVISTPSRRSYADCMEHLDADGMWPQHLALNKTPVVEPAQEARPSFRRTLQHNLSPHSRRKPSPMGERMLMGHLDTQ</sequence>
<evidence type="ECO:0000256" key="1">
    <source>
        <dbReference type="SAM" id="MobiDB-lite"/>
    </source>
</evidence>
<feature type="compositionally biased region" description="Polar residues" evidence="1">
    <location>
        <begin position="118"/>
        <end position="135"/>
    </location>
</feature>
<name>A0A2N1JEL7_9BASI</name>
<keyword evidence="3" id="KW-1185">Reference proteome</keyword>
<dbReference type="OrthoDB" id="2554033at2759"/>
<feature type="region of interest" description="Disordered" evidence="1">
    <location>
        <begin position="228"/>
        <end position="253"/>
    </location>
</feature>